<dbReference type="PANTHER" id="PTHR48111:SF40">
    <property type="entry name" value="PHOSPHATE REGULON TRANSCRIPTIONAL REGULATORY PROTEIN PHOB"/>
    <property type="match status" value="1"/>
</dbReference>
<dbReference type="GO" id="GO:0032993">
    <property type="term" value="C:protein-DNA complex"/>
    <property type="evidence" value="ECO:0007669"/>
    <property type="project" value="TreeGrafter"/>
</dbReference>
<organism evidence="6 7">
    <name type="scientific">Rothia santali</name>
    <dbReference type="NCBI Taxonomy" id="2949643"/>
    <lineage>
        <taxon>Bacteria</taxon>
        <taxon>Bacillati</taxon>
        <taxon>Actinomycetota</taxon>
        <taxon>Actinomycetes</taxon>
        <taxon>Micrococcales</taxon>
        <taxon>Micrococcaceae</taxon>
        <taxon>Rothia</taxon>
    </lineage>
</organism>
<dbReference type="Proteomes" id="UP001139502">
    <property type="component" value="Unassembled WGS sequence"/>
</dbReference>
<evidence type="ECO:0000256" key="4">
    <source>
        <dbReference type="PROSITE-ProRule" id="PRU00169"/>
    </source>
</evidence>
<keyword evidence="3" id="KW-0238">DNA-binding</keyword>
<dbReference type="AlphaFoldDB" id="A0A9X2HCM7"/>
<dbReference type="GO" id="GO:0000976">
    <property type="term" value="F:transcription cis-regulatory region binding"/>
    <property type="evidence" value="ECO:0007669"/>
    <property type="project" value="TreeGrafter"/>
</dbReference>
<keyword evidence="7" id="KW-1185">Reference proteome</keyword>
<evidence type="ECO:0000313" key="7">
    <source>
        <dbReference type="Proteomes" id="UP001139502"/>
    </source>
</evidence>
<dbReference type="GO" id="GO:0006355">
    <property type="term" value="P:regulation of DNA-templated transcription"/>
    <property type="evidence" value="ECO:0007669"/>
    <property type="project" value="TreeGrafter"/>
</dbReference>
<dbReference type="Gene3D" id="3.40.50.2300">
    <property type="match status" value="1"/>
</dbReference>
<sequence>MTADTRTALVIEDDDDIRRLLEIVLQQSGFTVTSAIDGATGLEAARGTDAEIVTVDVGLPDVDGYEVVRRIRPDFGGRIVMISARSTDADRAAGLAAGADAYLTKPFRPRELRASLAEILGADRGDGALSDTLQRGHE</sequence>
<feature type="domain" description="Response regulatory" evidence="5">
    <location>
        <begin position="7"/>
        <end position="120"/>
    </location>
</feature>
<dbReference type="PANTHER" id="PTHR48111">
    <property type="entry name" value="REGULATOR OF RPOS"/>
    <property type="match status" value="1"/>
</dbReference>
<gene>
    <name evidence="6" type="ORF">NBM05_01125</name>
</gene>
<keyword evidence="2" id="KW-0902">Two-component regulatory system</keyword>
<evidence type="ECO:0000313" key="6">
    <source>
        <dbReference type="EMBL" id="MCP3424669.1"/>
    </source>
</evidence>
<protein>
    <submittedName>
        <fullName evidence="6">Response regulator</fullName>
    </submittedName>
</protein>
<dbReference type="InterPro" id="IPR011006">
    <property type="entry name" value="CheY-like_superfamily"/>
</dbReference>
<keyword evidence="1 4" id="KW-0597">Phosphoprotein</keyword>
<dbReference type="EMBL" id="JANAFB010000002">
    <property type="protein sequence ID" value="MCP3424669.1"/>
    <property type="molecule type" value="Genomic_DNA"/>
</dbReference>
<comment type="caution">
    <text evidence="6">The sequence shown here is derived from an EMBL/GenBank/DDBJ whole genome shotgun (WGS) entry which is preliminary data.</text>
</comment>
<dbReference type="SMART" id="SM00448">
    <property type="entry name" value="REC"/>
    <property type="match status" value="1"/>
</dbReference>
<dbReference type="InterPro" id="IPR039420">
    <property type="entry name" value="WalR-like"/>
</dbReference>
<dbReference type="SUPFAM" id="SSF52172">
    <property type="entry name" value="CheY-like"/>
    <property type="match status" value="1"/>
</dbReference>
<name>A0A9X2HCM7_9MICC</name>
<dbReference type="PROSITE" id="PS50110">
    <property type="entry name" value="RESPONSE_REGULATORY"/>
    <property type="match status" value="1"/>
</dbReference>
<dbReference type="GO" id="GO:0000156">
    <property type="term" value="F:phosphorelay response regulator activity"/>
    <property type="evidence" value="ECO:0007669"/>
    <property type="project" value="TreeGrafter"/>
</dbReference>
<dbReference type="InterPro" id="IPR001789">
    <property type="entry name" value="Sig_transdc_resp-reg_receiver"/>
</dbReference>
<reference evidence="6" key="1">
    <citation type="submission" date="2022-06" db="EMBL/GenBank/DDBJ databases">
        <title>Rothia sp. isolated from sandalwood seedling.</title>
        <authorList>
            <person name="Tuikhar N."/>
            <person name="Kirdat K."/>
            <person name="Thorat V."/>
            <person name="Swetha P."/>
            <person name="Padma S."/>
            <person name="Sundararaj R."/>
            <person name="Yadav A."/>
        </authorList>
    </citation>
    <scope>NUCLEOTIDE SEQUENCE</scope>
    <source>
        <strain evidence="6">AR01</strain>
    </source>
</reference>
<evidence type="ECO:0000256" key="3">
    <source>
        <dbReference type="ARBA" id="ARBA00023125"/>
    </source>
</evidence>
<dbReference type="Pfam" id="PF00072">
    <property type="entry name" value="Response_reg"/>
    <property type="match status" value="1"/>
</dbReference>
<dbReference type="RefSeq" id="WP_254164445.1">
    <property type="nucleotide sequence ID" value="NZ_JANAFB010000002.1"/>
</dbReference>
<accession>A0A9X2HCM7</accession>
<evidence type="ECO:0000259" key="5">
    <source>
        <dbReference type="PROSITE" id="PS50110"/>
    </source>
</evidence>
<evidence type="ECO:0000256" key="2">
    <source>
        <dbReference type="ARBA" id="ARBA00023012"/>
    </source>
</evidence>
<feature type="modified residue" description="4-aspartylphosphate" evidence="4">
    <location>
        <position position="56"/>
    </location>
</feature>
<proteinExistence type="predicted"/>
<evidence type="ECO:0000256" key="1">
    <source>
        <dbReference type="ARBA" id="ARBA00022553"/>
    </source>
</evidence>
<dbReference type="GO" id="GO:0005829">
    <property type="term" value="C:cytosol"/>
    <property type="evidence" value="ECO:0007669"/>
    <property type="project" value="TreeGrafter"/>
</dbReference>